<keyword evidence="3" id="KW-0233">DNA recombination</keyword>
<dbReference type="OrthoDB" id="9815006at2"/>
<proteinExistence type="predicted"/>
<dbReference type="Gene3D" id="3.40.50.1390">
    <property type="entry name" value="Resolvase, N-terminal catalytic domain"/>
    <property type="match status" value="1"/>
</dbReference>
<gene>
    <name evidence="9" type="ORF">NU09_1952</name>
</gene>
<dbReference type="InterPro" id="IPR038109">
    <property type="entry name" value="DNA_bind_recomb_sf"/>
</dbReference>
<reference evidence="9 10" key="1">
    <citation type="submission" date="2014-12" db="EMBL/GenBank/DDBJ databases">
        <title>Genome sequence of Flavobacterium beibuense RSKm HC5.</title>
        <authorList>
            <person name="Kim J.F."/>
            <person name="Song J.Y."/>
            <person name="Kwak M.-J."/>
            <person name="Lee S.-W."/>
        </authorList>
    </citation>
    <scope>NUCLEOTIDE SEQUENCE [LARGE SCALE GENOMIC DNA]</scope>
    <source>
        <strain evidence="9 10">RSKm HC5</strain>
    </source>
</reference>
<dbReference type="AlphaFoldDB" id="A0A444WAI8"/>
<dbReference type="GO" id="GO:0000150">
    <property type="term" value="F:DNA strand exchange activity"/>
    <property type="evidence" value="ECO:0007669"/>
    <property type="project" value="InterPro"/>
</dbReference>
<dbReference type="EMBL" id="JUIW01000006">
    <property type="protein sequence ID" value="RYJ42853.1"/>
    <property type="molecule type" value="Genomic_DNA"/>
</dbReference>
<evidence type="ECO:0000256" key="6">
    <source>
        <dbReference type="SAM" id="Coils"/>
    </source>
</evidence>
<dbReference type="PROSITE" id="PS51736">
    <property type="entry name" value="RECOMBINASES_3"/>
    <property type="match status" value="1"/>
</dbReference>
<evidence type="ECO:0000256" key="4">
    <source>
        <dbReference type="PIRSR" id="PIRSR606118-50"/>
    </source>
</evidence>
<dbReference type="InterPro" id="IPR036162">
    <property type="entry name" value="Resolvase-like_N_sf"/>
</dbReference>
<keyword evidence="6" id="KW-0175">Coiled coil</keyword>
<evidence type="ECO:0000313" key="10">
    <source>
        <dbReference type="Proteomes" id="UP000289775"/>
    </source>
</evidence>
<dbReference type="InterPro" id="IPR050639">
    <property type="entry name" value="SSR_resolvase"/>
</dbReference>
<dbReference type="Pfam" id="PF00239">
    <property type="entry name" value="Resolvase"/>
    <property type="match status" value="1"/>
</dbReference>
<feature type="coiled-coil region" evidence="6">
    <location>
        <begin position="365"/>
        <end position="427"/>
    </location>
</feature>
<keyword evidence="1" id="KW-0229">DNA integration</keyword>
<evidence type="ECO:0000256" key="3">
    <source>
        <dbReference type="ARBA" id="ARBA00023172"/>
    </source>
</evidence>
<keyword evidence="10" id="KW-1185">Reference proteome</keyword>
<feature type="domain" description="Resolvase/invertase-type recombinase catalytic" evidence="7">
    <location>
        <begin position="4"/>
        <end position="152"/>
    </location>
</feature>
<dbReference type="Pfam" id="PF07508">
    <property type="entry name" value="Recombinase"/>
    <property type="match status" value="1"/>
</dbReference>
<dbReference type="PROSITE" id="PS51737">
    <property type="entry name" value="RECOMBINASE_DNA_BIND"/>
    <property type="match status" value="1"/>
</dbReference>
<dbReference type="SUPFAM" id="SSF53041">
    <property type="entry name" value="Resolvase-like"/>
    <property type="match status" value="1"/>
</dbReference>
<evidence type="ECO:0000256" key="2">
    <source>
        <dbReference type="ARBA" id="ARBA00023125"/>
    </source>
</evidence>
<protein>
    <submittedName>
        <fullName evidence="9">Resolvase, N-terminal domain protein</fullName>
    </submittedName>
</protein>
<dbReference type="GO" id="GO:0003677">
    <property type="term" value="F:DNA binding"/>
    <property type="evidence" value="ECO:0007669"/>
    <property type="project" value="UniProtKB-KW"/>
</dbReference>
<accession>A0A444WAI8</accession>
<dbReference type="Gene3D" id="3.90.1750.20">
    <property type="entry name" value="Putative Large Serine Recombinase, Chain B, Domain 2"/>
    <property type="match status" value="1"/>
</dbReference>
<dbReference type="RefSeq" id="WP_129751079.1">
    <property type="nucleotide sequence ID" value="NZ_JUIW01000006.1"/>
</dbReference>
<comment type="caution">
    <text evidence="9">The sequence shown here is derived from an EMBL/GenBank/DDBJ whole genome shotgun (WGS) entry which is preliminary data.</text>
</comment>
<evidence type="ECO:0000313" key="9">
    <source>
        <dbReference type="EMBL" id="RYJ42853.1"/>
    </source>
</evidence>
<name>A0A444WAI8_9FLAO</name>
<dbReference type="CDD" id="cd00338">
    <property type="entry name" value="Ser_Recombinase"/>
    <property type="match status" value="1"/>
</dbReference>
<evidence type="ECO:0000256" key="1">
    <source>
        <dbReference type="ARBA" id="ARBA00022908"/>
    </source>
</evidence>
<dbReference type="InterPro" id="IPR006118">
    <property type="entry name" value="Recombinase_CS"/>
</dbReference>
<dbReference type="SMART" id="SM00857">
    <property type="entry name" value="Resolvase"/>
    <property type="match status" value="1"/>
</dbReference>
<evidence type="ECO:0000259" key="8">
    <source>
        <dbReference type="PROSITE" id="PS51737"/>
    </source>
</evidence>
<organism evidence="9 10">
    <name type="scientific">Flavobacterium beibuense</name>
    <dbReference type="NCBI Taxonomy" id="657326"/>
    <lineage>
        <taxon>Bacteria</taxon>
        <taxon>Pseudomonadati</taxon>
        <taxon>Bacteroidota</taxon>
        <taxon>Flavobacteriia</taxon>
        <taxon>Flavobacteriales</taxon>
        <taxon>Flavobacteriaceae</taxon>
        <taxon>Flavobacterium</taxon>
    </lineage>
</organism>
<dbReference type="PROSITE" id="PS00397">
    <property type="entry name" value="RECOMBINASES_1"/>
    <property type="match status" value="1"/>
</dbReference>
<feature type="active site" description="O-(5'-phospho-DNA)-serine intermediate" evidence="4 5">
    <location>
        <position position="12"/>
    </location>
</feature>
<feature type="domain" description="Recombinase" evidence="8">
    <location>
        <begin position="159"/>
        <end position="269"/>
    </location>
</feature>
<dbReference type="InterPro" id="IPR006119">
    <property type="entry name" value="Resolv_N"/>
</dbReference>
<dbReference type="Proteomes" id="UP000289775">
    <property type="component" value="Unassembled WGS sequence"/>
</dbReference>
<evidence type="ECO:0000256" key="5">
    <source>
        <dbReference type="PROSITE-ProRule" id="PRU10137"/>
    </source>
</evidence>
<dbReference type="PANTHER" id="PTHR30461">
    <property type="entry name" value="DNA-INVERTASE FROM LAMBDOID PROPHAGE"/>
    <property type="match status" value="1"/>
</dbReference>
<dbReference type="InterPro" id="IPR011109">
    <property type="entry name" value="DNA_bind_recombinase_dom"/>
</dbReference>
<keyword evidence="2" id="KW-0238">DNA-binding</keyword>
<dbReference type="GO" id="GO:0015074">
    <property type="term" value="P:DNA integration"/>
    <property type="evidence" value="ECO:0007669"/>
    <property type="project" value="UniProtKB-KW"/>
</dbReference>
<sequence length="516" mass="59969">MNKIADLYVRVSTDEQAEKGYSQRNQEELLRKYCGIHNIQIRNVIYEDHSAKTFNRPQWKKLLLNLKKNKNKTDLVLFLKWDRFSRNAGDAYQMINLLRKLGVEPQAIEQPLDLSVPENKMMLAFYLAAPEVENDRRALNTFHGIRRARKEGRYMGMAPYGYTNKVAEDGKKYIAPEPDAASLVVWIFEQVAKDTFSTESIFQMARDRGFRVTKSNYWVMLRNPLYAGKIVVPKYKDEDEVWVEGQHEAIISEGLFYRVQDVLEGKKRTYRPKAQTTENFPLRGFFMCPQCGNKLTGSKCKGRHKYYYYYHCDKVCKYRINSELANRLFKEQLNNYKPIAAVKKLYTAVLLEAYREHTGYVSGEKRKTLEQIAEYEKKLSSARNLLVSEKIDVEDYNLIKKEYGTIIQKLERQLAEVSDDRGSIEQLMNKGIDNLLKLGNAIENTSLSEARELIGLIFPENFTFRGNDFQTARINEVVRCIYLVNSKLQAKKNGTKDDFFALSRVVTSTGFKPVTF</sequence>
<evidence type="ECO:0000259" key="7">
    <source>
        <dbReference type="PROSITE" id="PS51736"/>
    </source>
</evidence>
<dbReference type="PANTHER" id="PTHR30461:SF23">
    <property type="entry name" value="DNA RECOMBINASE-RELATED"/>
    <property type="match status" value="1"/>
</dbReference>